<evidence type="ECO:0000256" key="1">
    <source>
        <dbReference type="SAM" id="MobiDB-lite"/>
    </source>
</evidence>
<keyword evidence="3" id="KW-1185">Reference proteome</keyword>
<feature type="compositionally biased region" description="Basic and acidic residues" evidence="1">
    <location>
        <begin position="126"/>
        <end position="141"/>
    </location>
</feature>
<dbReference type="Pfam" id="PF11154">
    <property type="entry name" value="DUF2934"/>
    <property type="match status" value="1"/>
</dbReference>
<dbReference type="Proteomes" id="UP000290218">
    <property type="component" value="Unassembled WGS sequence"/>
</dbReference>
<accession>A0A4V1M6W2</accession>
<organism evidence="2 3">
    <name type="scientific">Oleiharenicola lentus</name>
    <dbReference type="NCBI Taxonomy" id="2508720"/>
    <lineage>
        <taxon>Bacteria</taxon>
        <taxon>Pseudomonadati</taxon>
        <taxon>Verrucomicrobiota</taxon>
        <taxon>Opitutia</taxon>
        <taxon>Opitutales</taxon>
        <taxon>Opitutaceae</taxon>
        <taxon>Oleiharenicola</taxon>
    </lineage>
</organism>
<dbReference type="AlphaFoldDB" id="A0A4V1M6W2"/>
<dbReference type="EMBL" id="SDHX01000001">
    <property type="protein sequence ID" value="RXK56789.1"/>
    <property type="molecule type" value="Genomic_DNA"/>
</dbReference>
<gene>
    <name evidence="2" type="ORF">ESB00_13235</name>
</gene>
<dbReference type="InterPro" id="IPR021327">
    <property type="entry name" value="DUF2934"/>
</dbReference>
<protein>
    <submittedName>
        <fullName evidence="2">DUF2934 domain-containing protein</fullName>
    </submittedName>
</protein>
<sequence length="169" mass="18713">MRAFNGKGVAHEPGCLRQHGKATGRRNIGVGENIRNHSRRGGSRRSTNHPMKIPTHDEIAQQAHHLWQDRGCPANCDTALWLEAEQQLSESRTPDSEVRADAFVTYARGFNRPENPISYQVPAAATEREANQADQQKEDARAPLVPRHTGPKGKPSESGKPIWAKSHSS</sequence>
<dbReference type="OrthoDB" id="199191at2"/>
<feature type="region of interest" description="Disordered" evidence="1">
    <location>
        <begin position="1"/>
        <end position="26"/>
    </location>
</feature>
<proteinExistence type="predicted"/>
<comment type="caution">
    <text evidence="2">The sequence shown here is derived from an EMBL/GenBank/DDBJ whole genome shotgun (WGS) entry which is preliminary data.</text>
</comment>
<evidence type="ECO:0000313" key="3">
    <source>
        <dbReference type="Proteomes" id="UP000290218"/>
    </source>
</evidence>
<name>A0A4V1M6W2_9BACT</name>
<feature type="region of interest" description="Disordered" evidence="1">
    <location>
        <begin position="110"/>
        <end position="169"/>
    </location>
</feature>
<evidence type="ECO:0000313" key="2">
    <source>
        <dbReference type="EMBL" id="RXK56789.1"/>
    </source>
</evidence>
<reference evidence="2 3" key="1">
    <citation type="submission" date="2019-01" db="EMBL/GenBank/DDBJ databases">
        <title>Lacunisphaera sp. strain TWA-58.</title>
        <authorList>
            <person name="Chen W.-M."/>
        </authorList>
    </citation>
    <scope>NUCLEOTIDE SEQUENCE [LARGE SCALE GENOMIC DNA]</scope>
    <source>
        <strain evidence="2 3">TWA-58</strain>
    </source>
</reference>